<protein>
    <submittedName>
        <fullName evidence="1">Uncharacterized protein</fullName>
    </submittedName>
</protein>
<proteinExistence type="predicted"/>
<evidence type="ECO:0000313" key="1">
    <source>
        <dbReference type="EMBL" id="KAJ8000465.1"/>
    </source>
</evidence>
<evidence type="ECO:0000313" key="2">
    <source>
        <dbReference type="Proteomes" id="UP001157502"/>
    </source>
</evidence>
<name>A0ACC2GA99_DALPE</name>
<reference evidence="1" key="1">
    <citation type="submission" date="2021-05" db="EMBL/GenBank/DDBJ databases">
        <authorList>
            <person name="Pan Q."/>
            <person name="Jouanno E."/>
            <person name="Zahm M."/>
            <person name="Klopp C."/>
            <person name="Cabau C."/>
            <person name="Louis A."/>
            <person name="Berthelot C."/>
            <person name="Parey E."/>
            <person name="Roest Crollius H."/>
            <person name="Montfort J."/>
            <person name="Robinson-Rechavi M."/>
            <person name="Bouchez O."/>
            <person name="Lampietro C."/>
            <person name="Lopez Roques C."/>
            <person name="Donnadieu C."/>
            <person name="Postlethwait J."/>
            <person name="Bobe J."/>
            <person name="Dillon D."/>
            <person name="Chandos A."/>
            <person name="von Hippel F."/>
            <person name="Guiguen Y."/>
        </authorList>
    </citation>
    <scope>NUCLEOTIDE SEQUENCE</scope>
    <source>
        <strain evidence="1">YG-Jan2019</strain>
    </source>
</reference>
<dbReference type="Proteomes" id="UP001157502">
    <property type="component" value="Chromosome 15"/>
</dbReference>
<dbReference type="EMBL" id="CM055742">
    <property type="protein sequence ID" value="KAJ8000465.1"/>
    <property type="molecule type" value="Genomic_DNA"/>
</dbReference>
<gene>
    <name evidence="1" type="ORF">DPEC_G00180400</name>
</gene>
<keyword evidence="2" id="KW-1185">Reference proteome</keyword>
<organism evidence="1 2">
    <name type="scientific">Dallia pectoralis</name>
    <name type="common">Alaska blackfish</name>
    <dbReference type="NCBI Taxonomy" id="75939"/>
    <lineage>
        <taxon>Eukaryota</taxon>
        <taxon>Metazoa</taxon>
        <taxon>Chordata</taxon>
        <taxon>Craniata</taxon>
        <taxon>Vertebrata</taxon>
        <taxon>Euteleostomi</taxon>
        <taxon>Actinopterygii</taxon>
        <taxon>Neopterygii</taxon>
        <taxon>Teleostei</taxon>
        <taxon>Protacanthopterygii</taxon>
        <taxon>Esociformes</taxon>
        <taxon>Umbridae</taxon>
        <taxon>Dallia</taxon>
    </lineage>
</organism>
<comment type="caution">
    <text evidence="1">The sequence shown here is derived from an EMBL/GenBank/DDBJ whole genome shotgun (WGS) entry which is preliminary data.</text>
</comment>
<accession>A0ACC2GA99</accession>
<sequence>MEEIKLLMILILLAVSNNLTADTNTNSTAVPNANSTGAPNTNSTTSATTTPASTDPPSPSEGSQNLQFSLNQNFAPDLSDQSSKGFKTLAAAVVLQVNRVFSNTTGFLHSLVNSFKSGSVITNMTLVFANKSVVPNTSTILSTFTNSNTTLNIVPGSITVSPNSGGAPRLTVFSLLISPVTFAMLLTLD</sequence>